<evidence type="ECO:0000256" key="1">
    <source>
        <dbReference type="ARBA" id="ARBA00001974"/>
    </source>
</evidence>
<evidence type="ECO:0000256" key="2">
    <source>
        <dbReference type="ARBA" id="ARBA00010790"/>
    </source>
</evidence>
<organism evidence="6 7">
    <name type="scientific">Geodia barretti</name>
    <name type="common">Barrett's horny sponge</name>
    <dbReference type="NCBI Taxonomy" id="519541"/>
    <lineage>
        <taxon>Eukaryota</taxon>
        <taxon>Metazoa</taxon>
        <taxon>Porifera</taxon>
        <taxon>Demospongiae</taxon>
        <taxon>Heteroscleromorpha</taxon>
        <taxon>Tetractinellida</taxon>
        <taxon>Astrophorina</taxon>
        <taxon>Geodiidae</taxon>
        <taxon>Geodia</taxon>
    </lineage>
</organism>
<feature type="domain" description="Glucose-methanol-choline oxidoreductase N-terminal" evidence="5">
    <location>
        <begin position="35"/>
        <end position="203"/>
    </location>
</feature>
<dbReference type="GO" id="GO:0050660">
    <property type="term" value="F:flavin adenine dinucleotide binding"/>
    <property type="evidence" value="ECO:0007669"/>
    <property type="project" value="InterPro"/>
</dbReference>
<dbReference type="InterPro" id="IPR036188">
    <property type="entry name" value="FAD/NAD-bd_sf"/>
</dbReference>
<dbReference type="InterPro" id="IPR012132">
    <property type="entry name" value="GMC_OxRdtase"/>
</dbReference>
<comment type="caution">
    <text evidence="6">The sequence shown here is derived from an EMBL/GenBank/DDBJ whole genome shotgun (WGS) entry which is preliminary data.</text>
</comment>
<keyword evidence="7" id="KW-1185">Reference proteome</keyword>
<dbReference type="Gene3D" id="3.30.410.40">
    <property type="match status" value="1"/>
</dbReference>
<evidence type="ECO:0000256" key="4">
    <source>
        <dbReference type="ARBA" id="ARBA00022827"/>
    </source>
</evidence>
<dbReference type="Gene3D" id="3.50.50.60">
    <property type="entry name" value="FAD/NAD(P)-binding domain"/>
    <property type="match status" value="1"/>
</dbReference>
<gene>
    <name evidence="6" type="ORF">GBAR_LOCUS27162</name>
</gene>
<evidence type="ECO:0000313" key="7">
    <source>
        <dbReference type="Proteomes" id="UP001174909"/>
    </source>
</evidence>
<accession>A0AA35X8H0</accession>
<evidence type="ECO:0000256" key="3">
    <source>
        <dbReference type="ARBA" id="ARBA00022630"/>
    </source>
</evidence>
<comment type="similarity">
    <text evidence="2">Belongs to the GMC oxidoreductase family.</text>
</comment>
<dbReference type="GO" id="GO:0016614">
    <property type="term" value="F:oxidoreductase activity, acting on CH-OH group of donors"/>
    <property type="evidence" value="ECO:0007669"/>
    <property type="project" value="InterPro"/>
</dbReference>
<keyword evidence="4" id="KW-0274">FAD</keyword>
<dbReference type="AlphaFoldDB" id="A0AA35X8H0"/>
<name>A0AA35X8H0_GEOBA</name>
<dbReference type="Pfam" id="PF00732">
    <property type="entry name" value="GMC_oxred_N"/>
    <property type="match status" value="1"/>
</dbReference>
<proteinExistence type="inferred from homology"/>
<sequence>MPADVKYGYGHGKSAIDVLGTEHRWHFVAKSTDQAPPMLVPRGKTTGGSSAVNAQIFLRGVPEDYDDWASWGNDEWNFQKLIPFFRRMETDTDFSDDFHGVDGPTIVRRYKPDEWLPDQQAWYQASREYGFPDCPDHNDPDSTGVGPCPFNNPNRIRWSTNIGYLSEARDRPNLTIVSRALAHRIIFDGTRATGVEYEADGEMQSAMAMRLSCRQGQSAHRIC</sequence>
<dbReference type="SUPFAM" id="SSF51905">
    <property type="entry name" value="FAD/NAD(P)-binding domain"/>
    <property type="match status" value="1"/>
</dbReference>
<evidence type="ECO:0000313" key="6">
    <source>
        <dbReference type="EMBL" id="CAI8049328.1"/>
    </source>
</evidence>
<evidence type="ECO:0000259" key="5">
    <source>
        <dbReference type="Pfam" id="PF00732"/>
    </source>
</evidence>
<dbReference type="PANTHER" id="PTHR11552">
    <property type="entry name" value="GLUCOSE-METHANOL-CHOLINE GMC OXIDOREDUCTASE"/>
    <property type="match status" value="1"/>
</dbReference>
<dbReference type="InterPro" id="IPR000172">
    <property type="entry name" value="GMC_OxRdtase_N"/>
</dbReference>
<dbReference type="Proteomes" id="UP001174909">
    <property type="component" value="Unassembled WGS sequence"/>
</dbReference>
<keyword evidence="3" id="KW-0285">Flavoprotein</keyword>
<dbReference type="EMBL" id="CASHTH010003785">
    <property type="protein sequence ID" value="CAI8049328.1"/>
    <property type="molecule type" value="Genomic_DNA"/>
</dbReference>
<reference evidence="6" key="1">
    <citation type="submission" date="2023-03" db="EMBL/GenBank/DDBJ databases">
        <authorList>
            <person name="Steffen K."/>
            <person name="Cardenas P."/>
        </authorList>
    </citation>
    <scope>NUCLEOTIDE SEQUENCE</scope>
</reference>
<comment type="cofactor">
    <cofactor evidence="1">
        <name>FAD</name>
        <dbReference type="ChEBI" id="CHEBI:57692"/>
    </cofactor>
</comment>
<protein>
    <submittedName>
        <fullName evidence="6">L-sorbose 1-dehydrogenase</fullName>
    </submittedName>
</protein>
<dbReference type="PANTHER" id="PTHR11552:SF147">
    <property type="entry name" value="CHOLINE DEHYDROGENASE, MITOCHONDRIAL"/>
    <property type="match status" value="1"/>
</dbReference>